<accession>A0A3L7K0X3</accession>
<keyword evidence="5" id="KW-1185">Reference proteome</keyword>
<evidence type="ECO:0000313" key="4">
    <source>
        <dbReference type="EMBL" id="RLQ96723.1"/>
    </source>
</evidence>
<feature type="domain" description="N-acetyltransferase" evidence="3">
    <location>
        <begin position="1"/>
        <end position="169"/>
    </location>
</feature>
<dbReference type="PROSITE" id="PS51186">
    <property type="entry name" value="GNAT"/>
    <property type="match status" value="1"/>
</dbReference>
<reference evidence="4 5" key="1">
    <citation type="submission" date="2018-10" db="EMBL/GenBank/DDBJ databases">
        <title>Falsibacillus sp. genome draft.</title>
        <authorList>
            <person name="Shi S."/>
        </authorList>
    </citation>
    <scope>NUCLEOTIDE SEQUENCE [LARGE SCALE GENOMIC DNA]</scope>
    <source>
        <strain evidence="4 5">GY 10110</strain>
    </source>
</reference>
<evidence type="ECO:0000256" key="1">
    <source>
        <dbReference type="ARBA" id="ARBA00022679"/>
    </source>
</evidence>
<dbReference type="CDD" id="cd04301">
    <property type="entry name" value="NAT_SF"/>
    <property type="match status" value="1"/>
</dbReference>
<dbReference type="InterPro" id="IPR016181">
    <property type="entry name" value="Acyl_CoA_acyltransferase"/>
</dbReference>
<evidence type="ECO:0000313" key="5">
    <source>
        <dbReference type="Proteomes" id="UP000276770"/>
    </source>
</evidence>
<dbReference type="InterPro" id="IPR050680">
    <property type="entry name" value="YpeA/RimI_acetyltransf"/>
</dbReference>
<keyword evidence="1 4" id="KW-0808">Transferase</keyword>
<keyword evidence="2" id="KW-0012">Acyltransferase</keyword>
<name>A0A3L7K0X3_9BACI</name>
<protein>
    <submittedName>
        <fullName evidence="4">GNAT family N-acetyltransferase</fullName>
    </submittedName>
</protein>
<evidence type="ECO:0000259" key="3">
    <source>
        <dbReference type="PROSITE" id="PS51186"/>
    </source>
</evidence>
<dbReference type="Proteomes" id="UP000276770">
    <property type="component" value="Unassembled WGS sequence"/>
</dbReference>
<dbReference type="GO" id="GO:0016747">
    <property type="term" value="F:acyltransferase activity, transferring groups other than amino-acyl groups"/>
    <property type="evidence" value="ECO:0007669"/>
    <property type="project" value="InterPro"/>
</dbReference>
<dbReference type="AlphaFoldDB" id="A0A3L7K0X3"/>
<dbReference type="RefSeq" id="WP_121679744.1">
    <property type="nucleotide sequence ID" value="NZ_RCVZ01000003.1"/>
</dbReference>
<gene>
    <name evidence="4" type="ORF">D9X91_06365</name>
</gene>
<dbReference type="PANTHER" id="PTHR43420">
    <property type="entry name" value="ACETYLTRANSFERASE"/>
    <property type="match status" value="1"/>
</dbReference>
<dbReference type="SUPFAM" id="SSF55729">
    <property type="entry name" value="Acyl-CoA N-acyltransferases (Nat)"/>
    <property type="match status" value="1"/>
</dbReference>
<proteinExistence type="predicted"/>
<dbReference type="EMBL" id="RCVZ01000003">
    <property type="protein sequence ID" value="RLQ96723.1"/>
    <property type="molecule type" value="Genomic_DNA"/>
</dbReference>
<dbReference type="Gene3D" id="3.40.630.30">
    <property type="match status" value="1"/>
</dbReference>
<dbReference type="OrthoDB" id="9799092at2"/>
<evidence type="ECO:0000256" key="2">
    <source>
        <dbReference type="ARBA" id="ARBA00023315"/>
    </source>
</evidence>
<comment type="caution">
    <text evidence="4">The sequence shown here is derived from an EMBL/GenBank/DDBJ whole genome shotgun (WGS) entry which is preliminary data.</text>
</comment>
<dbReference type="Pfam" id="PF00583">
    <property type="entry name" value="Acetyltransf_1"/>
    <property type="match status" value="1"/>
</dbReference>
<organism evidence="4 5">
    <name type="scientific">Falsibacillus albus</name>
    <dbReference type="NCBI Taxonomy" id="2478915"/>
    <lineage>
        <taxon>Bacteria</taxon>
        <taxon>Bacillati</taxon>
        <taxon>Bacillota</taxon>
        <taxon>Bacilli</taxon>
        <taxon>Bacillales</taxon>
        <taxon>Bacillaceae</taxon>
        <taxon>Falsibacillus</taxon>
    </lineage>
</organism>
<sequence>MEYRVLTPDDAEEYLRIRLEGLKGNPEAFATTYEDKVNEKDALKKTAGRLTTTDDVFTMGAFSDGKLVSVVTFVREMAPKLHHKASIFAVYTSPEYRGKGIARQLFLELLEKVKGFKGLEQLHLTVVSDNLAAIHLYKSLGFEKFGTEKNAMKHGDRYWDEDLMALFLKW</sequence>
<dbReference type="InterPro" id="IPR000182">
    <property type="entry name" value="GNAT_dom"/>
</dbReference>